<name>A0A2J6PY93_9HELO</name>
<reference evidence="2 3" key="1">
    <citation type="submission" date="2016-05" db="EMBL/GenBank/DDBJ databases">
        <title>A degradative enzymes factory behind the ericoid mycorrhizal symbiosis.</title>
        <authorList>
            <consortium name="DOE Joint Genome Institute"/>
            <person name="Martino E."/>
            <person name="Morin E."/>
            <person name="Grelet G."/>
            <person name="Kuo A."/>
            <person name="Kohler A."/>
            <person name="Daghino S."/>
            <person name="Barry K."/>
            <person name="Choi C."/>
            <person name="Cichocki N."/>
            <person name="Clum A."/>
            <person name="Copeland A."/>
            <person name="Hainaut M."/>
            <person name="Haridas S."/>
            <person name="Labutti K."/>
            <person name="Lindquist E."/>
            <person name="Lipzen A."/>
            <person name="Khouja H.-R."/>
            <person name="Murat C."/>
            <person name="Ohm R."/>
            <person name="Olson A."/>
            <person name="Spatafora J."/>
            <person name="Veneault-Fourrey C."/>
            <person name="Henrissat B."/>
            <person name="Grigoriev I."/>
            <person name="Martin F."/>
            <person name="Perotto S."/>
        </authorList>
    </citation>
    <scope>NUCLEOTIDE SEQUENCE [LARGE SCALE GENOMIC DNA]</scope>
    <source>
        <strain evidence="2 3">UAMH 7357</strain>
    </source>
</reference>
<feature type="compositionally biased region" description="Polar residues" evidence="1">
    <location>
        <begin position="245"/>
        <end position="258"/>
    </location>
</feature>
<sequence>MEIKRAGAPIDIPELDDVQKQFWAGKLFLAFKNTDDIQDKPAKNGKLAQAAMRLKSNYYPDEAIEEACWKVVVDCELAARGVQLVDPHHNTRSEQYNSFDERMLAVIDVCKYSKAACKQILDPPYHHRLIDAPDNEFFVKESNQVLNTKRDFTNNIGRKSMKKQGITVDDVMKNKDLRSKLLEAAAGGDNLGEESEGLEEVGDGSEIDDYTTPKRTPTKKTLSGSAKAPSMTSKRGSGGMDLPGFTQTPAKADTSVQDEASPLSLKRKRRSVSAKNYKLDDNPSTEDSGVSEYDDDVAQGKHRSAKKAATDSSRVRAETPTPSLASSDFRKPSSSKPRSGSTVARKGKKDNSKFSTYHEAKLFGVPGSGSPYPAYAPFDLSNDHIHGYDGSYISPVPMAHPPGYAEPKLPFPIPGGTAEYKDHGKFDYKLIITEILGIPRQMAGRFTLDQYREYARAVNLQFVNEYWEITGYDGQKYTCKNLQLYDHNKKAIIPHFAQYKYHLAWLASLRHEINEDGTFNPRGLGTFSTVGDVQKDMALGVIDNPYGLHPQKHPQLGELKDLPF</sequence>
<feature type="compositionally biased region" description="Low complexity" evidence="1">
    <location>
        <begin position="332"/>
        <end position="341"/>
    </location>
</feature>
<dbReference type="OrthoDB" id="4851482at2759"/>
<dbReference type="Proteomes" id="UP000235672">
    <property type="component" value="Unassembled WGS sequence"/>
</dbReference>
<evidence type="ECO:0000313" key="2">
    <source>
        <dbReference type="EMBL" id="PMD19002.1"/>
    </source>
</evidence>
<evidence type="ECO:0000256" key="1">
    <source>
        <dbReference type="SAM" id="MobiDB-lite"/>
    </source>
</evidence>
<accession>A0A2J6PY93</accession>
<organism evidence="2 3">
    <name type="scientific">Hyaloscypha hepaticicola</name>
    <dbReference type="NCBI Taxonomy" id="2082293"/>
    <lineage>
        <taxon>Eukaryota</taxon>
        <taxon>Fungi</taxon>
        <taxon>Dikarya</taxon>
        <taxon>Ascomycota</taxon>
        <taxon>Pezizomycotina</taxon>
        <taxon>Leotiomycetes</taxon>
        <taxon>Helotiales</taxon>
        <taxon>Hyaloscyphaceae</taxon>
        <taxon>Hyaloscypha</taxon>
    </lineage>
</organism>
<dbReference type="EMBL" id="KZ613491">
    <property type="protein sequence ID" value="PMD19002.1"/>
    <property type="molecule type" value="Genomic_DNA"/>
</dbReference>
<feature type="region of interest" description="Disordered" evidence="1">
    <location>
        <begin position="185"/>
        <end position="351"/>
    </location>
</feature>
<proteinExistence type="predicted"/>
<feature type="compositionally biased region" description="Acidic residues" evidence="1">
    <location>
        <begin position="191"/>
        <end position="209"/>
    </location>
</feature>
<evidence type="ECO:0000313" key="3">
    <source>
        <dbReference type="Proteomes" id="UP000235672"/>
    </source>
</evidence>
<protein>
    <submittedName>
        <fullName evidence="2">Uncharacterized protein</fullName>
    </submittedName>
</protein>
<gene>
    <name evidence="2" type="ORF">NA56DRAFT_212446</name>
</gene>
<keyword evidence="3" id="KW-1185">Reference proteome</keyword>
<dbReference type="AlphaFoldDB" id="A0A2J6PY93"/>